<dbReference type="InterPro" id="IPR017853">
    <property type="entry name" value="GH"/>
</dbReference>
<keyword evidence="2" id="KW-0378">Hydrolase</keyword>
<dbReference type="SUPFAM" id="SSF51011">
    <property type="entry name" value="Glycosyl hydrolase domain"/>
    <property type="match status" value="1"/>
</dbReference>
<evidence type="ECO:0000259" key="6">
    <source>
        <dbReference type="SMART" id="SM00642"/>
    </source>
</evidence>
<dbReference type="EMBL" id="JBHUMM010000007">
    <property type="protein sequence ID" value="MFD2670909.1"/>
    <property type="molecule type" value="Genomic_DNA"/>
</dbReference>
<gene>
    <name evidence="7" type="ORF">ACFSUC_04715</name>
</gene>
<dbReference type="PANTHER" id="PTHR10357">
    <property type="entry name" value="ALPHA-AMYLASE FAMILY MEMBER"/>
    <property type="match status" value="1"/>
</dbReference>
<evidence type="ECO:0000256" key="2">
    <source>
        <dbReference type="ARBA" id="ARBA00022801"/>
    </source>
</evidence>
<dbReference type="SUPFAM" id="SSF51445">
    <property type="entry name" value="(Trans)glycosidases"/>
    <property type="match status" value="1"/>
</dbReference>
<evidence type="ECO:0000256" key="3">
    <source>
        <dbReference type="ARBA" id="ARBA00023295"/>
    </source>
</evidence>
<dbReference type="InterPro" id="IPR045857">
    <property type="entry name" value="O16G_dom_2"/>
</dbReference>
<accession>A0ABW5R817</accession>
<reference evidence="8" key="1">
    <citation type="journal article" date="2019" name="Int. J. Syst. Evol. Microbiol.">
        <title>The Global Catalogue of Microorganisms (GCM) 10K type strain sequencing project: providing services to taxonomists for standard genome sequencing and annotation.</title>
        <authorList>
            <consortium name="The Broad Institute Genomics Platform"/>
            <consortium name="The Broad Institute Genome Sequencing Center for Infectious Disease"/>
            <person name="Wu L."/>
            <person name="Ma J."/>
        </authorList>
    </citation>
    <scope>NUCLEOTIDE SEQUENCE [LARGE SCALE GENOMIC DNA]</scope>
    <source>
        <strain evidence="8">KCTC 33676</strain>
    </source>
</reference>
<proteinExistence type="inferred from homology"/>
<evidence type="ECO:0000256" key="4">
    <source>
        <dbReference type="ARBA" id="ARBA00036217"/>
    </source>
</evidence>
<evidence type="ECO:0000313" key="7">
    <source>
        <dbReference type="EMBL" id="MFD2670909.1"/>
    </source>
</evidence>
<evidence type="ECO:0000256" key="5">
    <source>
        <dbReference type="ARBA" id="ARBA00038939"/>
    </source>
</evidence>
<evidence type="ECO:0000256" key="1">
    <source>
        <dbReference type="ARBA" id="ARBA00008061"/>
    </source>
</evidence>
<protein>
    <recommendedName>
        <fullName evidence="5">oligo-1,6-glucosidase</fullName>
        <ecNumber evidence="5">3.2.1.10</ecNumber>
    </recommendedName>
</protein>
<dbReference type="SMART" id="SM00642">
    <property type="entry name" value="Aamy"/>
    <property type="match status" value="1"/>
</dbReference>
<feature type="domain" description="Glycosyl hydrolase family 13 catalytic" evidence="6">
    <location>
        <begin position="12"/>
        <end position="418"/>
    </location>
</feature>
<dbReference type="PANTHER" id="PTHR10357:SF184">
    <property type="entry name" value="OLIGO-1,6-GLUCOSIDASE 1"/>
    <property type="match status" value="1"/>
</dbReference>
<dbReference type="InterPro" id="IPR013780">
    <property type="entry name" value="Glyco_hydro_b"/>
</dbReference>
<dbReference type="Gene3D" id="3.20.20.80">
    <property type="entry name" value="Glycosidases"/>
    <property type="match status" value="1"/>
</dbReference>
<evidence type="ECO:0000313" key="8">
    <source>
        <dbReference type="Proteomes" id="UP001597497"/>
    </source>
</evidence>
<keyword evidence="8" id="KW-1185">Reference proteome</keyword>
<dbReference type="InterPro" id="IPR006047">
    <property type="entry name" value="GH13_cat_dom"/>
</dbReference>
<keyword evidence="3" id="KW-0326">Glycosidase</keyword>
<dbReference type="Pfam" id="PF16657">
    <property type="entry name" value="Malt_amylase_C"/>
    <property type="match status" value="1"/>
</dbReference>
<name>A0ABW5R817_9BACL</name>
<sequence length="567" mass="66739">MRKWWKEGIVYQVYPRSFYDSNGDGIGDLQGVIEKLDYIQSLGADIIWLNPVYRSPNDDNGYDISDYYSIMEDFGTMADWEQLLAQMHQRGMKLIMDLVVNHTSDEHPWFVEARASKDSLYRDYYVWRPADGKQPPNNWRSFFSGSVWELDEQTDEYYLHLFSKKQPDLNWEQEEVRLDIYSMMKWWLDKGIDGFRMDVINMISKPPQFEDAAPVGDDGYANGGDAFINGPRVHEYLQEMNQKVLRHYDILTVGECPGTSPEEALKYVGEDRQELQMLFQFEHMKVDRSPDNKFETIPWKLTTLKRVLTKWQTELHGRGWNSLYWMNHDQPRTVSRFGNDGQYRIASAQMLATCNLTMQGTPYIYQGEEIGMTNVHFTDIEDYQDLESVNYYHTRMKLGEDPRQVLEQIHQQSRDNSRTPMQWDASEHAGFTTGSPWLKVNPNYASINVEQDRVADRSIFAYYQQLIQLRKEHLTLVYGSFENLLEEDEQLFAYVRKDEQGTYLIILNFTEQEARFQLPDYLPHGGWEKLLGNDDNYHDSDQDKQTPANLQNMIFSPYEAAVYRLQP</sequence>
<dbReference type="NCBIfam" id="NF008183">
    <property type="entry name" value="PRK10933.1"/>
    <property type="match status" value="1"/>
</dbReference>
<dbReference type="Pfam" id="PF00128">
    <property type="entry name" value="Alpha-amylase"/>
    <property type="match status" value="1"/>
</dbReference>
<comment type="similarity">
    <text evidence="1">Belongs to the glycosyl hydrolase 13 family.</text>
</comment>
<dbReference type="InterPro" id="IPR032091">
    <property type="entry name" value="Malt_amylase-like_C"/>
</dbReference>
<comment type="caution">
    <text evidence="7">The sequence shown here is derived from an EMBL/GenBank/DDBJ whole genome shotgun (WGS) entry which is preliminary data.</text>
</comment>
<dbReference type="Proteomes" id="UP001597497">
    <property type="component" value="Unassembled WGS sequence"/>
</dbReference>
<organism evidence="7 8">
    <name type="scientific">Marinicrinis sediminis</name>
    <dbReference type="NCBI Taxonomy" id="1652465"/>
    <lineage>
        <taxon>Bacteria</taxon>
        <taxon>Bacillati</taxon>
        <taxon>Bacillota</taxon>
        <taxon>Bacilli</taxon>
        <taxon>Bacillales</taxon>
        <taxon>Paenibacillaceae</taxon>
    </lineage>
</organism>
<dbReference type="EC" id="3.2.1.10" evidence="5"/>
<comment type="catalytic activity">
    <reaction evidence="4">
        <text>Hydrolysis of (1-&gt;6)-alpha-D-glucosidic linkages in some oligosaccharides produced from starch and glycogen by alpha-amylase, and in isomaltose.</text>
        <dbReference type="EC" id="3.2.1.10"/>
    </reaction>
</comment>
<dbReference type="CDD" id="cd11333">
    <property type="entry name" value="AmyAc_SI_OligoGlu_DGase"/>
    <property type="match status" value="1"/>
</dbReference>
<dbReference type="Gene3D" id="2.60.40.1180">
    <property type="entry name" value="Golgi alpha-mannosidase II"/>
    <property type="match status" value="1"/>
</dbReference>
<dbReference type="RefSeq" id="WP_379928332.1">
    <property type="nucleotide sequence ID" value="NZ_JBHUMM010000007.1"/>
</dbReference>
<dbReference type="Gene3D" id="3.90.400.10">
    <property type="entry name" value="Oligo-1,6-glucosidase, Domain 2"/>
    <property type="match status" value="1"/>
</dbReference>